<organism evidence="2 3">
    <name type="scientific">Nisaea acidiphila</name>
    <dbReference type="NCBI Taxonomy" id="1862145"/>
    <lineage>
        <taxon>Bacteria</taxon>
        <taxon>Pseudomonadati</taxon>
        <taxon>Pseudomonadota</taxon>
        <taxon>Alphaproteobacteria</taxon>
        <taxon>Rhodospirillales</taxon>
        <taxon>Thalassobaculaceae</taxon>
        <taxon>Nisaea</taxon>
    </lineage>
</organism>
<accession>A0A9J7B2V6</accession>
<evidence type="ECO:0000256" key="1">
    <source>
        <dbReference type="SAM" id="Phobius"/>
    </source>
</evidence>
<name>A0A9J7B2V6_9PROT</name>
<dbReference type="AlphaFoldDB" id="A0A9J7B2V6"/>
<dbReference type="KEGG" id="naci:NUH88_09805"/>
<feature type="transmembrane region" description="Helical" evidence="1">
    <location>
        <begin position="40"/>
        <end position="64"/>
    </location>
</feature>
<protein>
    <recommendedName>
        <fullName evidence="4">Yip1 domain-containing protein</fullName>
    </recommendedName>
</protein>
<proteinExistence type="predicted"/>
<feature type="transmembrane region" description="Helical" evidence="1">
    <location>
        <begin position="70"/>
        <end position="92"/>
    </location>
</feature>
<evidence type="ECO:0008006" key="4">
    <source>
        <dbReference type="Google" id="ProtNLM"/>
    </source>
</evidence>
<dbReference type="RefSeq" id="WP_257771779.1">
    <property type="nucleotide sequence ID" value="NZ_CP102480.1"/>
</dbReference>
<sequence>MLPGTAEIVRALYGCWCLALGRPGAIDMFDRSEAGFYRSFFAAVLALPAILISDVANGSAAWISGDFFDWISYGLRYAVYWLVFPLVACLIAEKIGKLDLILDFLVPYNWVTVPFAYIFCCFYVFGSGEGAVADFFDTLTVILWLGLLFIVWRWARRLLGVSPLMAAGFILADELCSTVTFLILENIAALS</sequence>
<reference evidence="2" key="1">
    <citation type="submission" date="2022-08" db="EMBL/GenBank/DDBJ databases">
        <title>Nisaea acidiphila sp. nov., isolated from a marine algal debris and emended description of the genus Nisaea Urios et al. 2008.</title>
        <authorList>
            <person name="Kwon K."/>
        </authorList>
    </citation>
    <scope>NUCLEOTIDE SEQUENCE</scope>
    <source>
        <strain evidence="2">MEBiC11861</strain>
    </source>
</reference>
<gene>
    <name evidence="2" type="ORF">NUH88_09805</name>
</gene>
<feature type="transmembrane region" description="Helical" evidence="1">
    <location>
        <begin position="104"/>
        <end position="125"/>
    </location>
</feature>
<keyword evidence="1" id="KW-0472">Membrane</keyword>
<keyword evidence="1" id="KW-1133">Transmembrane helix</keyword>
<evidence type="ECO:0000313" key="3">
    <source>
        <dbReference type="Proteomes" id="UP001060336"/>
    </source>
</evidence>
<dbReference type="EMBL" id="CP102480">
    <property type="protein sequence ID" value="UUX51981.1"/>
    <property type="molecule type" value="Genomic_DNA"/>
</dbReference>
<dbReference type="Proteomes" id="UP001060336">
    <property type="component" value="Chromosome"/>
</dbReference>
<evidence type="ECO:0000313" key="2">
    <source>
        <dbReference type="EMBL" id="UUX51981.1"/>
    </source>
</evidence>
<keyword evidence="3" id="KW-1185">Reference proteome</keyword>
<feature type="transmembrane region" description="Helical" evidence="1">
    <location>
        <begin position="131"/>
        <end position="152"/>
    </location>
</feature>
<keyword evidence="1" id="KW-0812">Transmembrane</keyword>